<keyword evidence="2" id="KW-1185">Reference proteome</keyword>
<feature type="non-terminal residue" evidence="1">
    <location>
        <position position="337"/>
    </location>
</feature>
<gene>
    <name evidence="1" type="ORF">C4B24_04695</name>
</gene>
<sequence length="337" mass="39187">MNKKYKVILQTSAISAITLVGVMTTAVSCGKSAKENKKTPLKKGKKVNIKKSINKYTDEYIKKYRFDNKIFKTKSEAEKAREIKIDNEVQKELKDEKNKALIYKYNGKEYLTKESLLEQYKKENKIEEFLFSNTNKNKKLKSFKDLEQFIEKDSKDIFSFNKKLYKSKEVAIQEYLKNGNGDGSGKTFFSKLYNEKNKIFPKKDAVLGSNRKSFSGIGACDGRIYVTKPNIKKSFLQNISNLDFEKIKSPALIQDHSNEFSKYKDEFLKVIKEFERFQSEDGDDWYYFTLKAENMDTNTKLPSGHTLQSDLFLSDAREVSSWKTFWGITTGIVYKKK</sequence>
<dbReference type="RefSeq" id="WP_131599603.1">
    <property type="nucleotide sequence ID" value="NZ_PSZO01000053.1"/>
</dbReference>
<evidence type="ECO:0000313" key="1">
    <source>
        <dbReference type="EMBL" id="TCG10390.1"/>
    </source>
</evidence>
<comment type="caution">
    <text evidence="1">The sequence shown here is derived from an EMBL/GenBank/DDBJ whole genome shotgun (WGS) entry which is preliminary data.</text>
</comment>
<organism evidence="1 2">
    <name type="scientific">Mycoplasma marinum</name>
    <dbReference type="NCBI Taxonomy" id="1937190"/>
    <lineage>
        <taxon>Bacteria</taxon>
        <taxon>Bacillati</taxon>
        <taxon>Mycoplasmatota</taxon>
        <taxon>Mollicutes</taxon>
        <taxon>Mycoplasmataceae</taxon>
        <taxon>Mycoplasma</taxon>
    </lineage>
</organism>
<accession>A0A4R0XPZ7</accession>
<reference evidence="1 2" key="1">
    <citation type="submission" date="2018-02" db="EMBL/GenBank/DDBJ databases">
        <title>Mycoplasma marinum and Mycoplasma todarodis sp. nov., moderately halophilic and psychrotolerant mycoplasmas isolated from cephalopods.</title>
        <authorList>
            <person name="Viver T."/>
        </authorList>
    </citation>
    <scope>NUCLEOTIDE SEQUENCE [LARGE SCALE GENOMIC DNA]</scope>
    <source>
        <strain evidence="1 2">PE</strain>
    </source>
</reference>
<name>A0A4R0XPZ7_9MOLU</name>
<dbReference type="AlphaFoldDB" id="A0A4R0XPZ7"/>
<dbReference type="PROSITE" id="PS51257">
    <property type="entry name" value="PROKAR_LIPOPROTEIN"/>
    <property type="match status" value="1"/>
</dbReference>
<protein>
    <recommendedName>
        <fullName evidence="3">Lipoprotein</fullName>
    </recommendedName>
</protein>
<proteinExistence type="predicted"/>
<evidence type="ECO:0008006" key="3">
    <source>
        <dbReference type="Google" id="ProtNLM"/>
    </source>
</evidence>
<dbReference type="Proteomes" id="UP000294192">
    <property type="component" value="Unassembled WGS sequence"/>
</dbReference>
<dbReference type="EMBL" id="PSZO01000053">
    <property type="protein sequence ID" value="TCG10390.1"/>
    <property type="molecule type" value="Genomic_DNA"/>
</dbReference>
<evidence type="ECO:0000313" key="2">
    <source>
        <dbReference type="Proteomes" id="UP000294192"/>
    </source>
</evidence>